<reference evidence="3" key="1">
    <citation type="submission" date="2022-01" db="EMBL/GenBank/DDBJ databases">
        <title>Neisseria sp. ZJ104.</title>
        <authorList>
            <person name="Yang C."/>
        </authorList>
    </citation>
    <scope>NUCLEOTIDE SEQUENCE</scope>
    <source>
        <strain evidence="3">ZJ104</strain>
    </source>
</reference>
<evidence type="ECO:0000256" key="1">
    <source>
        <dbReference type="ARBA" id="ARBA00007435"/>
    </source>
</evidence>
<dbReference type="SUPFAM" id="SSF82771">
    <property type="entry name" value="GIY-YIG endonuclease"/>
    <property type="match status" value="1"/>
</dbReference>
<protein>
    <submittedName>
        <fullName evidence="3">GIY-YIG nuclease family protein</fullName>
    </submittedName>
</protein>
<sequence>MAAGNWCVYLILCADHSLYCGISNRPARRFADHAAGKGAKYTRLRKPVSMRLVARNLSKSEALKQECTVKQLSAERKRSLWATLPEFEAV</sequence>
<dbReference type="Proteomes" id="UP001201397">
    <property type="component" value="Unassembled WGS sequence"/>
</dbReference>
<comment type="caution">
    <text evidence="3">The sequence shown here is derived from an EMBL/GenBank/DDBJ whole genome shotgun (WGS) entry which is preliminary data.</text>
</comment>
<dbReference type="InterPro" id="IPR000305">
    <property type="entry name" value="GIY-YIG_endonuc"/>
</dbReference>
<dbReference type="CDD" id="cd10456">
    <property type="entry name" value="GIY-YIG_UPF0213"/>
    <property type="match status" value="1"/>
</dbReference>
<dbReference type="PROSITE" id="PS50164">
    <property type="entry name" value="GIY_YIG"/>
    <property type="match status" value="1"/>
</dbReference>
<dbReference type="PANTHER" id="PTHR34477">
    <property type="entry name" value="UPF0213 PROTEIN YHBQ"/>
    <property type="match status" value="1"/>
</dbReference>
<name>A0AAW5AD91_9NEIS</name>
<gene>
    <name evidence="3" type="ORF">L4H06_02030</name>
</gene>
<evidence type="ECO:0000313" key="4">
    <source>
        <dbReference type="Proteomes" id="UP001201397"/>
    </source>
</evidence>
<accession>A0AAW5AD91</accession>
<dbReference type="PANTHER" id="PTHR34477:SF1">
    <property type="entry name" value="UPF0213 PROTEIN YHBQ"/>
    <property type="match status" value="1"/>
</dbReference>
<evidence type="ECO:0000259" key="2">
    <source>
        <dbReference type="PROSITE" id="PS50164"/>
    </source>
</evidence>
<dbReference type="Gene3D" id="3.40.1440.10">
    <property type="entry name" value="GIY-YIG endonuclease"/>
    <property type="match status" value="1"/>
</dbReference>
<dbReference type="InterPro" id="IPR050190">
    <property type="entry name" value="UPF0213_domain"/>
</dbReference>
<organism evidence="3 4">
    <name type="scientific">Neisseria lisongii</name>
    <dbReference type="NCBI Taxonomy" id="2912188"/>
    <lineage>
        <taxon>Bacteria</taxon>
        <taxon>Pseudomonadati</taxon>
        <taxon>Pseudomonadota</taxon>
        <taxon>Betaproteobacteria</taxon>
        <taxon>Neisseriales</taxon>
        <taxon>Neisseriaceae</taxon>
        <taxon>Neisseria</taxon>
    </lineage>
</organism>
<dbReference type="Pfam" id="PF01541">
    <property type="entry name" value="GIY-YIG"/>
    <property type="match status" value="1"/>
</dbReference>
<dbReference type="EMBL" id="JAKKDL010000002">
    <property type="protein sequence ID" value="MCF7529020.1"/>
    <property type="molecule type" value="Genomic_DNA"/>
</dbReference>
<comment type="similarity">
    <text evidence="1">Belongs to the UPF0213 family.</text>
</comment>
<feature type="domain" description="GIY-YIG" evidence="2">
    <location>
        <begin position="4"/>
        <end position="79"/>
    </location>
</feature>
<proteinExistence type="inferred from homology"/>
<dbReference type="InterPro" id="IPR035901">
    <property type="entry name" value="GIY-YIG_endonuc_sf"/>
</dbReference>
<evidence type="ECO:0000313" key="3">
    <source>
        <dbReference type="EMBL" id="MCF7529020.1"/>
    </source>
</evidence>
<dbReference type="AlphaFoldDB" id="A0AAW5AD91"/>